<dbReference type="PANTHER" id="PTHR46013">
    <property type="entry name" value="VASCULAR CELL ADHESION MOLECULE 1"/>
    <property type="match status" value="1"/>
</dbReference>
<evidence type="ECO:0000256" key="4">
    <source>
        <dbReference type="ARBA" id="ARBA00046458"/>
    </source>
</evidence>
<reference evidence="7" key="2">
    <citation type="submission" date="2025-09" db="UniProtKB">
        <authorList>
            <consortium name="Ensembl"/>
        </authorList>
    </citation>
    <scope>IDENTIFICATION</scope>
</reference>
<accession>A0A3Q2QFJ8</accession>
<organism evidence="7 8">
    <name type="scientific">Fundulus heteroclitus</name>
    <name type="common">Killifish</name>
    <name type="synonym">Mummichog</name>
    <dbReference type="NCBI Taxonomy" id="8078"/>
    <lineage>
        <taxon>Eukaryota</taxon>
        <taxon>Metazoa</taxon>
        <taxon>Chordata</taxon>
        <taxon>Craniata</taxon>
        <taxon>Vertebrata</taxon>
        <taxon>Euteleostomi</taxon>
        <taxon>Actinopterygii</taxon>
        <taxon>Neopterygii</taxon>
        <taxon>Teleostei</taxon>
        <taxon>Neoteleostei</taxon>
        <taxon>Acanthomorphata</taxon>
        <taxon>Ovalentaria</taxon>
        <taxon>Atherinomorphae</taxon>
        <taxon>Cyprinodontiformes</taxon>
        <taxon>Fundulidae</taxon>
        <taxon>Fundulus</taxon>
    </lineage>
</organism>
<dbReference type="Proteomes" id="UP000265000">
    <property type="component" value="Unplaced"/>
</dbReference>
<dbReference type="PROSITE" id="PS50835">
    <property type="entry name" value="IG_LIKE"/>
    <property type="match status" value="1"/>
</dbReference>
<dbReference type="InterPro" id="IPR003599">
    <property type="entry name" value="Ig_sub"/>
</dbReference>
<dbReference type="SMART" id="SM00408">
    <property type="entry name" value="IGc2"/>
    <property type="match status" value="1"/>
</dbReference>
<evidence type="ECO:0000256" key="1">
    <source>
        <dbReference type="ARBA" id="ARBA00040106"/>
    </source>
</evidence>
<dbReference type="Pfam" id="PF13895">
    <property type="entry name" value="Ig_2"/>
    <property type="match status" value="1"/>
</dbReference>
<evidence type="ECO:0000256" key="2">
    <source>
        <dbReference type="ARBA" id="ARBA00041781"/>
    </source>
</evidence>
<evidence type="ECO:0000256" key="5">
    <source>
        <dbReference type="SAM" id="MobiDB-lite"/>
    </source>
</evidence>
<evidence type="ECO:0000313" key="7">
    <source>
        <dbReference type="Ensembl" id="ENSFHEP00000025539.1"/>
    </source>
</evidence>
<sequence length="332" mass="37936">MVNCSWTTHLLYLFLVVCCCFFLFLLLLLFMAGLNWNYLLSGSCIEMKCSSNQISHRREGAYWFWMKNPKWDAGHYSGIVIFSTKESERSVDPQFKNRVKYINSPKSDNEFSPTQICEILICDLRKEDTGQYKFRFISGNHKWMTNSTNLTVQGKFNGMENEICSENIQETPLSSPESPNSHTVSSKNESTKSTNLSFTASREDDGRVFSCQPPENKDKYLIRNITLTVEYAPKDVQAVMSHEPVKEGDTVNITCSAKGHPNVTFIWFINNRTMAGAQLRFVSIKASDSGLYHCQAHNKHGTKRSNTLHVDVLCEPIKGQHFSGRKEDLMYV</sequence>
<dbReference type="GeneTree" id="ENSGT00940000177691"/>
<dbReference type="InterPro" id="IPR013783">
    <property type="entry name" value="Ig-like_fold"/>
</dbReference>
<dbReference type="Gene3D" id="2.60.40.10">
    <property type="entry name" value="Immunoglobulins"/>
    <property type="match status" value="3"/>
</dbReference>
<evidence type="ECO:0000313" key="8">
    <source>
        <dbReference type="Proteomes" id="UP000265000"/>
    </source>
</evidence>
<name>A0A3Q2QFJ8_FUNHE</name>
<dbReference type="AlphaFoldDB" id="A0A3Q2QFJ8"/>
<comment type="subunit">
    <text evidence="4">Predominantly monomer of isoform CD22-beta. Also found as heterodimer of isoform CD22-beta and a shorter isoform. Interacts with PTPN6/SHP-1, LYN, SYK, PIK3R1/PIK3R2 and PLCG1 upon phosphorylation. Interacts with GRB2, INPP5D and SHC1 upon phosphorylation. May form a complex with INPP5D/SHIP, GRB2 and SHC1.</text>
</comment>
<dbReference type="SMART" id="SM00409">
    <property type="entry name" value="IG"/>
    <property type="match status" value="2"/>
</dbReference>
<comment type="function">
    <text evidence="3">Most highly expressed siglec (sialic acid-binding immunoglobulin-like lectin) on B-cells that plays a role in various aspects of B-cell biology including differentiation, antigen presentation, and trafficking to bone marrow. Binds to alpha 2,6-linked sialic acid residues of surface molecules such as CD22 itself, CD45 and IgM in a cis configuration. Can also bind to ligands on other cells as an adhesion molecule in a trans configuration. Acts as an inhibitory coreceptor on the surface of B-cells and inhibits B-cell receptor induced signaling, characterized by inhibition of the calcium mobilization and cellular activation. Mechanistically, the immunoreceptor tyrosine-based inhibitory motif domain is phosphorylated by the Src kinase LYN, which in turn leads to the recruitment of the protein tyrosine phosphatase 1/PTPN6, leading to the negative regulation of BCR signaling. If this negative signaling from is of sufficient strength, apoptosis of the B-cell can be induced.</text>
</comment>
<feature type="domain" description="Ig-like" evidence="6">
    <location>
        <begin position="233"/>
        <end position="309"/>
    </location>
</feature>
<reference evidence="7" key="1">
    <citation type="submission" date="2025-08" db="UniProtKB">
        <authorList>
            <consortium name="Ensembl"/>
        </authorList>
    </citation>
    <scope>IDENTIFICATION</scope>
</reference>
<dbReference type="InterPro" id="IPR003598">
    <property type="entry name" value="Ig_sub2"/>
</dbReference>
<protein>
    <recommendedName>
        <fullName evidence="1">B-cell receptor CD22</fullName>
    </recommendedName>
    <alternativeName>
        <fullName evidence="2">Sialic acid-binding Ig-like lectin 2</fullName>
    </alternativeName>
</protein>
<keyword evidence="8" id="KW-1185">Reference proteome</keyword>
<dbReference type="InterPro" id="IPR056386">
    <property type="entry name" value="Ig_CD22"/>
</dbReference>
<dbReference type="Pfam" id="PF24518">
    <property type="entry name" value="Ig_CD22"/>
    <property type="match status" value="1"/>
</dbReference>
<dbReference type="Ensembl" id="ENSFHET00000004964.1">
    <property type="protein sequence ID" value="ENSFHEP00000025539.1"/>
    <property type="gene ID" value="ENSFHEG00000007833.1"/>
</dbReference>
<dbReference type="InterPro" id="IPR007110">
    <property type="entry name" value="Ig-like_dom"/>
</dbReference>
<feature type="region of interest" description="Disordered" evidence="5">
    <location>
        <begin position="170"/>
        <end position="199"/>
    </location>
</feature>
<dbReference type="SUPFAM" id="SSF48726">
    <property type="entry name" value="Immunoglobulin"/>
    <property type="match status" value="2"/>
</dbReference>
<dbReference type="InterPro" id="IPR036179">
    <property type="entry name" value="Ig-like_dom_sf"/>
</dbReference>
<evidence type="ECO:0000259" key="6">
    <source>
        <dbReference type="PROSITE" id="PS50835"/>
    </source>
</evidence>
<evidence type="ECO:0000256" key="3">
    <source>
        <dbReference type="ARBA" id="ARBA00045430"/>
    </source>
</evidence>
<dbReference type="PANTHER" id="PTHR46013:SF4">
    <property type="entry name" value="B-CELL RECEPTOR CD22-RELATED"/>
    <property type="match status" value="1"/>
</dbReference>
<proteinExistence type="predicted"/>